<dbReference type="EMBL" id="FOCG01000001">
    <property type="protein sequence ID" value="SEM64909.1"/>
    <property type="molecule type" value="Genomic_DNA"/>
</dbReference>
<evidence type="ECO:0000256" key="1">
    <source>
        <dbReference type="SAM" id="Phobius"/>
    </source>
</evidence>
<protein>
    <recommendedName>
        <fullName evidence="4">Zinc ribbon domain-containing protein</fullName>
    </recommendedName>
</protein>
<keyword evidence="1" id="KW-0812">Transmembrane</keyword>
<evidence type="ECO:0008006" key="4">
    <source>
        <dbReference type="Google" id="ProtNLM"/>
    </source>
</evidence>
<accession>A0A1H8A538</accession>
<dbReference type="OrthoDB" id="2164897at2"/>
<dbReference type="AlphaFoldDB" id="A0A1H8A538"/>
<dbReference type="RefSeq" id="WP_092752374.1">
    <property type="nucleotide sequence ID" value="NZ_FOCG01000001.1"/>
</dbReference>
<feature type="transmembrane region" description="Helical" evidence="1">
    <location>
        <begin position="132"/>
        <end position="152"/>
    </location>
</feature>
<dbReference type="InterPro" id="IPR046283">
    <property type="entry name" value="DUF6320"/>
</dbReference>
<gene>
    <name evidence="2" type="ORF">SAMN05216180_1073</name>
</gene>
<proteinExistence type="predicted"/>
<feature type="transmembrane region" description="Helical" evidence="1">
    <location>
        <begin position="51"/>
        <end position="70"/>
    </location>
</feature>
<name>A0A1H8A538_9FIRM</name>
<sequence length="220" mass="24903">MKYCENCKVTIQNDLFCCPLCDSELVRRGEHFEQDFPATPVIPETKKYTKLLIFLSVVVVTACVLIDILTSKTVHWSAIVAVGLVYLWLSIRFIKKSRRNIGLLALIQIFGISLLSFVIDSATGYYQWSTNYVIPFVFISAAGLMSAVILLRPKRFRDYILYQLGISVLGIVVSVISLFNKNTVAWTAIVGAVYSGLTILGIVIFTPRKTRHELKKRFHF</sequence>
<feature type="transmembrane region" description="Helical" evidence="1">
    <location>
        <begin position="159"/>
        <end position="179"/>
    </location>
</feature>
<dbReference type="STRING" id="474960.SAMN05216180_1073"/>
<feature type="transmembrane region" description="Helical" evidence="1">
    <location>
        <begin position="185"/>
        <end position="207"/>
    </location>
</feature>
<evidence type="ECO:0000313" key="3">
    <source>
        <dbReference type="Proteomes" id="UP000199158"/>
    </source>
</evidence>
<keyword evidence="1" id="KW-0472">Membrane</keyword>
<keyword evidence="1" id="KW-1133">Transmembrane helix</keyword>
<organism evidence="2 3">
    <name type="scientific">Hydrogenoanaerobacterium saccharovorans</name>
    <dbReference type="NCBI Taxonomy" id="474960"/>
    <lineage>
        <taxon>Bacteria</taxon>
        <taxon>Bacillati</taxon>
        <taxon>Bacillota</taxon>
        <taxon>Clostridia</taxon>
        <taxon>Eubacteriales</taxon>
        <taxon>Oscillospiraceae</taxon>
        <taxon>Hydrogenoanaerobacterium</taxon>
    </lineage>
</organism>
<feature type="transmembrane region" description="Helical" evidence="1">
    <location>
        <begin position="76"/>
        <end position="94"/>
    </location>
</feature>
<feature type="transmembrane region" description="Helical" evidence="1">
    <location>
        <begin position="101"/>
        <end position="126"/>
    </location>
</feature>
<evidence type="ECO:0000313" key="2">
    <source>
        <dbReference type="EMBL" id="SEM64909.1"/>
    </source>
</evidence>
<reference evidence="2 3" key="1">
    <citation type="submission" date="2016-10" db="EMBL/GenBank/DDBJ databases">
        <authorList>
            <person name="de Groot N.N."/>
        </authorList>
    </citation>
    <scope>NUCLEOTIDE SEQUENCE [LARGE SCALE GENOMIC DNA]</scope>
    <source>
        <strain evidence="2 3">CGMCC 1.5070</strain>
    </source>
</reference>
<dbReference type="Proteomes" id="UP000199158">
    <property type="component" value="Unassembled WGS sequence"/>
</dbReference>
<dbReference type="Pfam" id="PF19845">
    <property type="entry name" value="DUF6320"/>
    <property type="match status" value="1"/>
</dbReference>
<keyword evidence="3" id="KW-1185">Reference proteome</keyword>